<reference evidence="9 10" key="1">
    <citation type="journal article" date="2019" name="Nat. Med.">
        <title>A library of human gut bacterial isolates paired with longitudinal multiomics data enables mechanistic microbiome research.</title>
        <authorList>
            <person name="Poyet M."/>
            <person name="Groussin M."/>
            <person name="Gibbons S.M."/>
            <person name="Avila-Pacheco J."/>
            <person name="Jiang X."/>
            <person name="Kearney S.M."/>
            <person name="Perrotta A.R."/>
            <person name="Berdy B."/>
            <person name="Zhao S."/>
            <person name="Lieberman T.D."/>
            <person name="Swanson P.K."/>
            <person name="Smith M."/>
            <person name="Roesemann S."/>
            <person name="Alexander J.E."/>
            <person name="Rich S.A."/>
            <person name="Livny J."/>
            <person name="Vlamakis H."/>
            <person name="Clish C."/>
            <person name="Bullock K."/>
            <person name="Deik A."/>
            <person name="Scott J."/>
            <person name="Pierce K.A."/>
            <person name="Xavier R.J."/>
            <person name="Alm E.J."/>
        </authorList>
    </citation>
    <scope>NUCLEOTIDE SEQUENCE [LARGE SCALE GENOMIC DNA]</scope>
    <source>
        <strain evidence="7 9">BIOML-A4</strain>
        <strain evidence="8 10">BIOML-A5</strain>
    </source>
</reference>
<dbReference type="EMBL" id="WKPI01000001">
    <property type="protein sequence ID" value="MSC31699.1"/>
    <property type="molecule type" value="Genomic_DNA"/>
</dbReference>
<sequence length="148" mass="16682">MNEIIKSDYIHLHCSLTTKESLFQAASQWAAEAQIIENAEIFLHGLWDREAEFSTGVGDGIAIPHCRLEAIRRPSVFFAHLEQPICWSPDEQVDLVLVLAVPLSNAENTHIKLLSQLARKLIDETFVGQLRSLDKVSDICTLFNDIQL</sequence>
<evidence type="ECO:0000313" key="9">
    <source>
        <dbReference type="Proteomes" id="UP000433575"/>
    </source>
</evidence>
<dbReference type="CDD" id="cd00211">
    <property type="entry name" value="PTS_IIA_fru"/>
    <property type="match status" value="1"/>
</dbReference>
<dbReference type="InterPro" id="IPR004715">
    <property type="entry name" value="PTS_IIA_fruc"/>
</dbReference>
<dbReference type="EMBL" id="WKPJ01000001">
    <property type="protein sequence ID" value="MSA87903.1"/>
    <property type="molecule type" value="Genomic_DNA"/>
</dbReference>
<name>A0A6N7S1Y3_9FIRM</name>
<dbReference type="Proteomes" id="UP000480929">
    <property type="component" value="Unassembled WGS sequence"/>
</dbReference>
<gene>
    <name evidence="8" type="ORF">GKD88_00985</name>
    <name evidence="7" type="ORF">GKE08_00975</name>
</gene>
<keyword evidence="3" id="KW-0762">Sugar transport</keyword>
<dbReference type="GO" id="GO:0009401">
    <property type="term" value="P:phosphoenolpyruvate-dependent sugar phosphotransferase system"/>
    <property type="evidence" value="ECO:0007669"/>
    <property type="project" value="UniProtKB-KW"/>
</dbReference>
<evidence type="ECO:0000256" key="2">
    <source>
        <dbReference type="ARBA" id="ARBA00022553"/>
    </source>
</evidence>
<evidence type="ECO:0000313" key="8">
    <source>
        <dbReference type="EMBL" id="MSC31699.1"/>
    </source>
</evidence>
<dbReference type="InterPro" id="IPR002178">
    <property type="entry name" value="PTS_EIIA_type-2_dom"/>
</dbReference>
<accession>A0A6N7S1Y3</accession>
<dbReference type="Pfam" id="PF00359">
    <property type="entry name" value="PTS_EIIA_2"/>
    <property type="match status" value="1"/>
</dbReference>
<keyword evidence="2" id="KW-0597">Phosphoprotein</keyword>
<dbReference type="GeneID" id="42456538"/>
<evidence type="ECO:0000256" key="4">
    <source>
        <dbReference type="ARBA" id="ARBA00022679"/>
    </source>
</evidence>
<evidence type="ECO:0000313" key="10">
    <source>
        <dbReference type="Proteomes" id="UP000480929"/>
    </source>
</evidence>
<organism evidence="7 9">
    <name type="scientific">Holdemania massiliensis</name>
    <dbReference type="NCBI Taxonomy" id="1468449"/>
    <lineage>
        <taxon>Bacteria</taxon>
        <taxon>Bacillati</taxon>
        <taxon>Bacillota</taxon>
        <taxon>Erysipelotrichia</taxon>
        <taxon>Erysipelotrichales</taxon>
        <taxon>Erysipelotrichaceae</taxon>
        <taxon>Holdemania</taxon>
    </lineage>
</organism>
<feature type="domain" description="PTS EIIA type-2" evidence="6">
    <location>
        <begin position="3"/>
        <end position="146"/>
    </location>
</feature>
<protein>
    <recommendedName>
        <fullName evidence="6">PTS EIIA type-2 domain-containing protein</fullName>
    </recommendedName>
</protein>
<dbReference type="PROSITE" id="PS00372">
    <property type="entry name" value="PTS_EIIA_TYPE_2_HIS"/>
    <property type="match status" value="1"/>
</dbReference>
<dbReference type="Gene3D" id="3.40.930.10">
    <property type="entry name" value="Mannitol-specific EII, Chain A"/>
    <property type="match status" value="1"/>
</dbReference>
<dbReference type="NCBIfam" id="TIGR00848">
    <property type="entry name" value="fruA"/>
    <property type="match status" value="1"/>
</dbReference>
<evidence type="ECO:0000259" key="6">
    <source>
        <dbReference type="PROSITE" id="PS51094"/>
    </source>
</evidence>
<dbReference type="PANTHER" id="PTHR47738:SF2">
    <property type="entry name" value="PTS SYSTEM FRUCTOSE-LIKE EIIA COMPONENT"/>
    <property type="match status" value="1"/>
</dbReference>
<evidence type="ECO:0000256" key="1">
    <source>
        <dbReference type="ARBA" id="ARBA00022448"/>
    </source>
</evidence>
<dbReference type="RefSeq" id="WP_020224699.1">
    <property type="nucleotide sequence ID" value="NZ_CABKSC010000002.1"/>
</dbReference>
<dbReference type="GO" id="GO:0008982">
    <property type="term" value="F:protein-N(PI)-phosphohistidine-sugar phosphotransferase activity"/>
    <property type="evidence" value="ECO:0007669"/>
    <property type="project" value="InterPro"/>
</dbReference>
<proteinExistence type="predicted"/>
<dbReference type="OrthoDB" id="9782569at2"/>
<dbReference type="Proteomes" id="UP000433575">
    <property type="component" value="Unassembled WGS sequence"/>
</dbReference>
<evidence type="ECO:0000256" key="5">
    <source>
        <dbReference type="ARBA" id="ARBA00022683"/>
    </source>
</evidence>
<comment type="caution">
    <text evidence="7">The sequence shown here is derived from an EMBL/GenBank/DDBJ whole genome shotgun (WGS) entry which is preliminary data.</text>
</comment>
<dbReference type="PANTHER" id="PTHR47738">
    <property type="entry name" value="PTS SYSTEM FRUCTOSE-LIKE EIIA COMPONENT-RELATED"/>
    <property type="match status" value="1"/>
</dbReference>
<keyword evidence="10" id="KW-1185">Reference proteome</keyword>
<dbReference type="AlphaFoldDB" id="A0A6N7S1Y3"/>
<dbReference type="GO" id="GO:0016020">
    <property type="term" value="C:membrane"/>
    <property type="evidence" value="ECO:0007669"/>
    <property type="project" value="InterPro"/>
</dbReference>
<keyword evidence="4" id="KW-0808">Transferase</keyword>
<dbReference type="InterPro" id="IPR016152">
    <property type="entry name" value="PTrfase/Anion_transptr"/>
</dbReference>
<evidence type="ECO:0000256" key="3">
    <source>
        <dbReference type="ARBA" id="ARBA00022597"/>
    </source>
</evidence>
<keyword evidence="1" id="KW-0813">Transport</keyword>
<dbReference type="SUPFAM" id="SSF55804">
    <property type="entry name" value="Phoshotransferase/anion transport protein"/>
    <property type="match status" value="1"/>
</dbReference>
<evidence type="ECO:0000313" key="7">
    <source>
        <dbReference type="EMBL" id="MSA87903.1"/>
    </source>
</evidence>
<dbReference type="InterPro" id="IPR051541">
    <property type="entry name" value="PTS_SugarTrans_NitroReg"/>
</dbReference>
<dbReference type="PROSITE" id="PS51094">
    <property type="entry name" value="PTS_EIIA_TYPE_2"/>
    <property type="match status" value="1"/>
</dbReference>
<keyword evidence="5" id="KW-0598">Phosphotransferase system</keyword>